<comment type="catalytic activity">
    <reaction evidence="8 9">
        <text>a ubiquinone + NADH + 5 H(+)(in) = a ubiquinol + NAD(+) + 4 H(+)(out)</text>
        <dbReference type="Rhea" id="RHEA:29091"/>
        <dbReference type="Rhea" id="RHEA-COMP:9565"/>
        <dbReference type="Rhea" id="RHEA-COMP:9566"/>
        <dbReference type="ChEBI" id="CHEBI:15378"/>
        <dbReference type="ChEBI" id="CHEBI:16389"/>
        <dbReference type="ChEBI" id="CHEBI:17976"/>
        <dbReference type="ChEBI" id="CHEBI:57540"/>
        <dbReference type="ChEBI" id="CHEBI:57945"/>
        <dbReference type="EC" id="7.1.1.2"/>
    </reaction>
</comment>
<dbReference type="Pfam" id="PF00507">
    <property type="entry name" value="Oxidored_q4"/>
    <property type="match status" value="1"/>
</dbReference>
<keyword evidence="9" id="KW-0520">NAD</keyword>
<evidence type="ECO:0000256" key="3">
    <source>
        <dbReference type="ARBA" id="ARBA00021007"/>
    </source>
</evidence>
<dbReference type="GO" id="GO:0008137">
    <property type="term" value="F:NADH dehydrogenase (ubiquinone) activity"/>
    <property type="evidence" value="ECO:0007669"/>
    <property type="project" value="UniProtKB-UniRule"/>
</dbReference>
<evidence type="ECO:0000256" key="1">
    <source>
        <dbReference type="ARBA" id="ARBA00004370"/>
    </source>
</evidence>
<organism evidence="10">
    <name type="scientific">Songthela sp</name>
    <dbReference type="NCBI Taxonomy" id="2946135"/>
    <lineage>
        <taxon>Eukaryota</taxon>
        <taxon>Metazoa</taxon>
        <taxon>Ecdysozoa</taxon>
        <taxon>Arthropoda</taxon>
        <taxon>Chelicerata</taxon>
        <taxon>Arachnida</taxon>
        <taxon>Araneae</taxon>
        <taxon>Mesothelae</taxon>
        <taxon>Liphistiidae</taxon>
        <taxon>Songthela</taxon>
    </lineage>
</organism>
<keyword evidence="9" id="KW-0679">Respiratory chain</keyword>
<keyword evidence="7 9" id="KW-0472">Membrane</keyword>
<dbReference type="PANTHER" id="PTHR11058:SF9">
    <property type="entry name" value="NADH-UBIQUINONE OXIDOREDUCTASE CHAIN 3"/>
    <property type="match status" value="1"/>
</dbReference>
<keyword evidence="9" id="KW-1278">Translocase</keyword>
<keyword evidence="6 9" id="KW-1133">Transmembrane helix</keyword>
<name>A0A8X8RGN1_9ARAC</name>
<keyword evidence="9 10" id="KW-0496">Mitochondrion</keyword>
<evidence type="ECO:0000256" key="6">
    <source>
        <dbReference type="ARBA" id="ARBA00022989"/>
    </source>
</evidence>
<dbReference type="EMBL" id="MW822557">
    <property type="protein sequence ID" value="URW97658.1"/>
    <property type="molecule type" value="Genomic_DNA"/>
</dbReference>
<evidence type="ECO:0000256" key="2">
    <source>
        <dbReference type="ARBA" id="ARBA00008472"/>
    </source>
</evidence>
<keyword evidence="9" id="KW-0249">Electron transport</keyword>
<feature type="transmembrane region" description="Helical" evidence="9">
    <location>
        <begin position="6"/>
        <end position="24"/>
    </location>
</feature>
<evidence type="ECO:0000256" key="7">
    <source>
        <dbReference type="ARBA" id="ARBA00023136"/>
    </source>
</evidence>
<protein>
    <recommendedName>
        <fullName evidence="3 9">NADH-ubiquinone oxidoreductase chain 3</fullName>
        <ecNumber evidence="9">7.1.1.2</ecNumber>
    </recommendedName>
</protein>
<comment type="similarity">
    <text evidence="2 9">Belongs to the complex I subunit 3 family.</text>
</comment>
<keyword evidence="4 9" id="KW-0813">Transport</keyword>
<keyword evidence="9" id="KW-0830">Ubiquinone</keyword>
<feature type="transmembrane region" description="Helical" evidence="9">
    <location>
        <begin position="84"/>
        <end position="102"/>
    </location>
</feature>
<comment type="subcellular location">
    <subcellularLocation>
        <location evidence="1">Membrane</location>
    </subcellularLocation>
    <subcellularLocation>
        <location evidence="9">Mitochondrion membrane</location>
        <topology evidence="9">Multi-pass membrane protein</topology>
    </subcellularLocation>
</comment>
<gene>
    <name evidence="10" type="primary">ND3</name>
</gene>
<dbReference type="EC" id="7.1.1.2" evidence="9"/>
<dbReference type="AlphaFoldDB" id="A0A8X8RGN1"/>
<evidence type="ECO:0000256" key="8">
    <source>
        <dbReference type="ARBA" id="ARBA00049551"/>
    </source>
</evidence>
<dbReference type="PANTHER" id="PTHR11058">
    <property type="entry name" value="NADH-UBIQUINONE OXIDOREDUCTASE CHAIN 3"/>
    <property type="match status" value="1"/>
</dbReference>
<dbReference type="Gene3D" id="1.20.58.1610">
    <property type="entry name" value="NADH:ubiquinone/plastoquinone oxidoreductase, chain 3"/>
    <property type="match status" value="1"/>
</dbReference>
<feature type="transmembrane region" description="Helical" evidence="9">
    <location>
        <begin position="56"/>
        <end position="78"/>
    </location>
</feature>
<dbReference type="InterPro" id="IPR000440">
    <property type="entry name" value="NADH_UbQ/plastoQ_OxRdtase_su3"/>
</dbReference>
<sequence>MFLKIIFFIVISLSIILLLMGMMISKILKKYQETLSPYECGFDPFSTPRIPFSLRFFLISVIFLIFDVEITLILPIPMSMNSPLSLTFIMSFLMILLLGLFYEWKNGILSWL</sequence>
<accession>A0A8X8RGN1</accession>
<evidence type="ECO:0000256" key="5">
    <source>
        <dbReference type="ARBA" id="ARBA00022692"/>
    </source>
</evidence>
<comment type="function">
    <text evidence="9">Core subunit of the mitochondrial membrane respiratory chain NADH dehydrogenase (Complex I) which catalyzes electron transfer from NADH through the respiratory chain, using ubiquinone as an electron acceptor. Essential for the catalytic activity of complex I.</text>
</comment>
<geneLocation type="mitochondrion" evidence="10"/>
<reference evidence="10" key="1">
    <citation type="journal article" date="2022" name="Zool. Res.">
        <title>Mitochondrial phylogenomics provides insights into the phylogeny and evolution of spiders (Arthropoda: Araneae).</title>
        <authorList>
            <person name="Li M."/>
            <person name="Chen W.-T."/>
            <person name="Zhang Q.-L."/>
            <person name="Liu M."/>
            <person name="Xing C.-W."/>
            <person name="Cao Y."/>
            <person name="Luo F.-Z."/>
            <person name="Yuan M.-L."/>
        </authorList>
    </citation>
    <scope>NUCLEOTIDE SEQUENCE</scope>
</reference>
<dbReference type="GO" id="GO:0031966">
    <property type="term" value="C:mitochondrial membrane"/>
    <property type="evidence" value="ECO:0007669"/>
    <property type="project" value="UniProtKB-SubCell"/>
</dbReference>
<dbReference type="InterPro" id="IPR038430">
    <property type="entry name" value="NDAH_ubi_oxred_su3_sf"/>
</dbReference>
<evidence type="ECO:0000256" key="9">
    <source>
        <dbReference type="RuleBase" id="RU003640"/>
    </source>
</evidence>
<keyword evidence="5 9" id="KW-0812">Transmembrane</keyword>
<proteinExistence type="inferred from homology"/>
<dbReference type="GO" id="GO:0030964">
    <property type="term" value="C:NADH dehydrogenase complex"/>
    <property type="evidence" value="ECO:0007669"/>
    <property type="project" value="TreeGrafter"/>
</dbReference>
<evidence type="ECO:0000313" key="10">
    <source>
        <dbReference type="EMBL" id="URW97658.1"/>
    </source>
</evidence>
<evidence type="ECO:0000256" key="4">
    <source>
        <dbReference type="ARBA" id="ARBA00022448"/>
    </source>
</evidence>